<evidence type="ECO:0000313" key="2">
    <source>
        <dbReference type="EMBL" id="SVA53546.1"/>
    </source>
</evidence>
<reference evidence="2" key="1">
    <citation type="submission" date="2018-05" db="EMBL/GenBank/DDBJ databases">
        <authorList>
            <person name="Lanie J.A."/>
            <person name="Ng W.-L."/>
            <person name="Kazmierczak K.M."/>
            <person name="Andrzejewski T.M."/>
            <person name="Davidsen T.M."/>
            <person name="Wayne K.J."/>
            <person name="Tettelin H."/>
            <person name="Glass J.I."/>
            <person name="Rusch D."/>
            <person name="Podicherti R."/>
            <person name="Tsui H.-C.T."/>
            <person name="Winkler M.E."/>
        </authorList>
    </citation>
    <scope>NUCLEOTIDE SEQUENCE</scope>
</reference>
<evidence type="ECO:0000256" key="1">
    <source>
        <dbReference type="SAM" id="Phobius"/>
    </source>
</evidence>
<organism evidence="2">
    <name type="scientific">marine metagenome</name>
    <dbReference type="NCBI Taxonomy" id="408172"/>
    <lineage>
        <taxon>unclassified sequences</taxon>
        <taxon>metagenomes</taxon>
        <taxon>ecological metagenomes</taxon>
    </lineage>
</organism>
<accession>A0A381WM06</accession>
<keyword evidence="1" id="KW-0472">Membrane</keyword>
<protein>
    <submittedName>
        <fullName evidence="2">Uncharacterized protein</fullName>
    </submittedName>
</protein>
<proteinExistence type="predicted"/>
<dbReference type="AlphaFoldDB" id="A0A381WM06"/>
<dbReference type="EMBL" id="UINC01012237">
    <property type="protein sequence ID" value="SVA53546.1"/>
    <property type="molecule type" value="Genomic_DNA"/>
</dbReference>
<name>A0A381WM06_9ZZZZ</name>
<gene>
    <name evidence="2" type="ORF">METZ01_LOCUS106400</name>
</gene>
<keyword evidence="1" id="KW-1133">Transmembrane helix</keyword>
<feature type="transmembrane region" description="Helical" evidence="1">
    <location>
        <begin position="7"/>
        <end position="26"/>
    </location>
</feature>
<keyword evidence="1" id="KW-0812">Transmembrane</keyword>
<sequence>MKMWLEEIATAVLLFGMLYLAAVVVLSL</sequence>